<dbReference type="EMBL" id="ACPB03023829">
    <property type="status" value="NOT_ANNOTATED_CDS"/>
    <property type="molecule type" value="Genomic_DNA"/>
</dbReference>
<reference evidence="1" key="1">
    <citation type="submission" date="2015-05" db="UniProtKB">
        <authorList>
            <consortium name="EnsemblMetazoa"/>
        </authorList>
    </citation>
    <scope>IDENTIFICATION</scope>
</reference>
<dbReference type="EnsemblMetazoa" id="RPRC014537-RA">
    <property type="protein sequence ID" value="RPRC014537-PA"/>
    <property type="gene ID" value="RPRC014537"/>
</dbReference>
<evidence type="ECO:0000313" key="1">
    <source>
        <dbReference type="EnsemblMetazoa" id="RPRC014537-PA"/>
    </source>
</evidence>
<dbReference type="InParanoid" id="T1IE17"/>
<keyword evidence="2" id="KW-1185">Reference proteome</keyword>
<protein>
    <submittedName>
        <fullName evidence="1">Uncharacterized protein</fullName>
    </submittedName>
</protein>
<dbReference type="AlphaFoldDB" id="T1IE17"/>
<accession>T1IE17</accession>
<proteinExistence type="predicted"/>
<evidence type="ECO:0000313" key="2">
    <source>
        <dbReference type="Proteomes" id="UP000015103"/>
    </source>
</evidence>
<dbReference type="Proteomes" id="UP000015103">
    <property type="component" value="Unassembled WGS sequence"/>
</dbReference>
<sequence>MDVRKEIKERLAAGSRCMFALNKILKSRNVSRKHKINVYKTVIRPIVLYASET</sequence>
<organism evidence="1 2">
    <name type="scientific">Rhodnius prolixus</name>
    <name type="common">Triatomid bug</name>
    <dbReference type="NCBI Taxonomy" id="13249"/>
    <lineage>
        <taxon>Eukaryota</taxon>
        <taxon>Metazoa</taxon>
        <taxon>Ecdysozoa</taxon>
        <taxon>Arthropoda</taxon>
        <taxon>Hexapoda</taxon>
        <taxon>Insecta</taxon>
        <taxon>Pterygota</taxon>
        <taxon>Neoptera</taxon>
        <taxon>Paraneoptera</taxon>
        <taxon>Hemiptera</taxon>
        <taxon>Heteroptera</taxon>
        <taxon>Panheteroptera</taxon>
        <taxon>Cimicomorpha</taxon>
        <taxon>Reduviidae</taxon>
        <taxon>Triatominae</taxon>
        <taxon>Rhodnius</taxon>
    </lineage>
</organism>
<dbReference type="VEuPathDB" id="VectorBase:RPRC014537"/>
<name>T1IE17_RHOPR</name>
<dbReference type="HOGENOM" id="CLU_3074758_0_0_1"/>